<proteinExistence type="predicted"/>
<name>B2G424_ZYGRO</name>
<reference evidence="3" key="1">
    <citation type="submission" date="2008-02" db="EMBL/GenBank/DDBJ databases">
        <title>Zygosaccharomyces rouxii homologs of Saccharomyces cerevisiae chromosome III.</title>
        <authorList>
            <person name="Gordon J.L."/>
            <person name="Wolfe K.H."/>
        </authorList>
    </citation>
    <scope>NUCLEOTIDE SEQUENCE</scope>
    <source>
        <strain evidence="3">CBS 732</strain>
    </source>
</reference>
<organism evidence="3">
    <name type="scientific">Zygosaccharomyces rouxii</name>
    <dbReference type="NCBI Taxonomy" id="4956"/>
    <lineage>
        <taxon>Eukaryota</taxon>
        <taxon>Fungi</taxon>
        <taxon>Dikarya</taxon>
        <taxon>Ascomycota</taxon>
        <taxon>Saccharomycotina</taxon>
        <taxon>Saccharomycetes</taxon>
        <taxon>Saccharomycetales</taxon>
        <taxon>Saccharomycetaceae</taxon>
        <taxon>Zygosaccharomyces</taxon>
    </lineage>
</organism>
<evidence type="ECO:0000259" key="2">
    <source>
        <dbReference type="Pfam" id="PF21762"/>
    </source>
</evidence>
<dbReference type="GO" id="GO:0005739">
    <property type="term" value="C:mitochondrion"/>
    <property type="evidence" value="ECO:0007669"/>
    <property type="project" value="EnsemblFungi"/>
</dbReference>
<dbReference type="PANTHER" id="PTHR28083:SF1">
    <property type="entry name" value="GOOD FOR FULL DBP5 ACTIVITY PROTEIN 2"/>
    <property type="match status" value="1"/>
</dbReference>
<dbReference type="KEGG" id="zro:ZYRO0F17776g"/>
<dbReference type="SUPFAM" id="SSF53098">
    <property type="entry name" value="Ribonuclease H-like"/>
    <property type="match status" value="1"/>
</dbReference>
<accession>B2G424</accession>
<protein>
    <submittedName>
        <fullName evidence="3">Uncharacterized protein YDR514C and Good for full DBP5 activity protein 2</fullName>
    </submittedName>
</protein>
<dbReference type="OrthoDB" id="5953249at2759"/>
<dbReference type="OMA" id="NKTICFA"/>
<feature type="compositionally biased region" description="Polar residues" evidence="1">
    <location>
        <begin position="7"/>
        <end position="20"/>
    </location>
</feature>
<dbReference type="GO" id="GO:0003676">
    <property type="term" value="F:nucleic acid binding"/>
    <property type="evidence" value="ECO:0007669"/>
    <property type="project" value="InterPro"/>
</dbReference>
<feature type="region of interest" description="Disordered" evidence="1">
    <location>
        <begin position="1"/>
        <end position="20"/>
    </location>
</feature>
<dbReference type="InterPro" id="IPR036397">
    <property type="entry name" value="RNaseH_sf"/>
</dbReference>
<dbReference type="EMBL" id="BDGX01000023">
    <property type="protein sequence ID" value="GAV50543.1"/>
    <property type="molecule type" value="Genomic_DNA"/>
</dbReference>
<evidence type="ECO:0000313" key="5">
    <source>
        <dbReference type="Proteomes" id="UP000187013"/>
    </source>
</evidence>
<dbReference type="InterPro" id="IPR048519">
    <property type="entry name" value="Gfd2/YDR514C-like_C"/>
</dbReference>
<sequence length="468" mass="53998">MKRSISRAMTSSGSVAKRTSLQIRSLPDTVSVNHGTHGYKNASRAVVSKNRSKRTNWVDEFEQFARLRRVTYESDERLAKAIEDYLKQIGSDYRKMNNVSTKLLNEKLQQAKMQWVEENGPLPGTESSSSSIESQDVDIKHNQKLFQKVAAQIKDEHYPMVHAFPGNTNFEYLCNCIRLVSNRKTILFSLDIEAFERDNNVVTEIGISIYDPRENVHSLVPVKRNYHLVIFESLHLRNKKFVCDSKDCYILGESLVLDLQGCVEFVQALVDYYMIPQTKEDRSWSRAFVGHNLHGDLKWLRMLGVNIPNDNQMDFSLTNLRENKQTYVLDTEKLYRSCYGNFGGNLGRILRLFRIPHAFLHNAGNDAHYTLQLLMCMCDISFRKHASMDELEVIQRRIKWWLSREKIEPKVLPISYVLSVNESLQSVPSNNNNNNLPSRKRSKAIVQTEFGGARWFDSARIAFESTLG</sequence>
<dbReference type="Pfam" id="PF21762">
    <property type="entry name" value="DEDDh_C"/>
    <property type="match status" value="1"/>
</dbReference>
<evidence type="ECO:0000313" key="4">
    <source>
        <dbReference type="EMBL" id="GAV50543.1"/>
    </source>
</evidence>
<evidence type="ECO:0000256" key="1">
    <source>
        <dbReference type="SAM" id="MobiDB-lite"/>
    </source>
</evidence>
<dbReference type="InterPro" id="IPR012337">
    <property type="entry name" value="RNaseH-like_sf"/>
</dbReference>
<dbReference type="EMBL" id="AM989980">
    <property type="protein sequence ID" value="CAQ43333.1"/>
    <property type="molecule type" value="Genomic_DNA"/>
</dbReference>
<dbReference type="PANTHER" id="PTHR28083">
    <property type="entry name" value="GOOD FOR FULL DBP5 ACTIVITY PROTEIN 2"/>
    <property type="match status" value="1"/>
</dbReference>
<dbReference type="Gene3D" id="3.30.420.10">
    <property type="entry name" value="Ribonuclease H-like superfamily/Ribonuclease H"/>
    <property type="match status" value="1"/>
</dbReference>
<dbReference type="Proteomes" id="UP000187013">
    <property type="component" value="Unassembled WGS sequence"/>
</dbReference>
<feature type="domain" description="Gfd2/YDR514C-like C-terminal" evidence="2">
    <location>
        <begin position="186"/>
        <end position="377"/>
    </location>
</feature>
<dbReference type="AlphaFoldDB" id="B2G424"/>
<reference evidence="4 5" key="2">
    <citation type="submission" date="2016-08" db="EMBL/GenBank/DDBJ databases">
        <title>Draft genome sequence of allopolyploid Zygosaccharomyces rouxii.</title>
        <authorList>
            <person name="Watanabe J."/>
            <person name="Uehara K."/>
            <person name="Mogi Y."/>
            <person name="Tsukioka Y."/>
        </authorList>
    </citation>
    <scope>NUCLEOTIDE SEQUENCE [LARGE SCALE GENOMIC DNA]</scope>
    <source>
        <strain evidence="4 5">NBRC 110957</strain>
    </source>
</reference>
<evidence type="ECO:0000313" key="3">
    <source>
        <dbReference type="EMBL" id="CAQ43333.1"/>
    </source>
</evidence>
<dbReference type="eggNOG" id="ENOG502QTQR">
    <property type="taxonomic scope" value="Eukaryota"/>
</dbReference>
<dbReference type="InterPro" id="IPR040151">
    <property type="entry name" value="Gfd2/YDR514C-like"/>
</dbReference>
<dbReference type="GO" id="GO:0005634">
    <property type="term" value="C:nucleus"/>
    <property type="evidence" value="ECO:0007669"/>
    <property type="project" value="TreeGrafter"/>
</dbReference>
<gene>
    <name evidence="3" type="primary">Zr_YDR514C and Zr_GFD2</name>
    <name evidence="3" type="ORF">Zrou_1p39</name>
    <name evidence="4" type="ORF">ZYGR_0W00690</name>
</gene>